<feature type="compositionally biased region" description="Basic residues" evidence="2">
    <location>
        <begin position="53"/>
        <end position="66"/>
    </location>
</feature>
<dbReference type="GO" id="GO:0008270">
    <property type="term" value="F:zinc ion binding"/>
    <property type="evidence" value="ECO:0007669"/>
    <property type="project" value="UniProtKB-KW"/>
</dbReference>
<feature type="signal peptide" evidence="3">
    <location>
        <begin position="1"/>
        <end position="18"/>
    </location>
</feature>
<dbReference type="SMART" id="SM00343">
    <property type="entry name" value="ZnF_C2HC"/>
    <property type="match status" value="1"/>
</dbReference>
<dbReference type="Gene3D" id="4.10.60.10">
    <property type="entry name" value="Zinc finger, CCHC-type"/>
    <property type="match status" value="1"/>
</dbReference>
<feature type="region of interest" description="Disordered" evidence="2">
    <location>
        <begin position="47"/>
        <end position="76"/>
    </location>
</feature>
<dbReference type="PROSITE" id="PS50158">
    <property type="entry name" value="ZF_CCHC"/>
    <property type="match status" value="1"/>
</dbReference>
<dbReference type="EMBL" id="KV003172">
    <property type="protein sequence ID" value="KZV36994.1"/>
    <property type="molecule type" value="Genomic_DNA"/>
</dbReference>
<keyword evidence="1" id="KW-0863">Zinc-finger</keyword>
<sequence>MALCDIVLVIALLPSFSAFCSDFSHEGTQVLQLVVVLTQLVAPQEVAQQSGRQRFRPRGQQFKKKSGSGSSSSSGSRTEFCDFCGGKHPSTQCVGVQGSCNLCGQYGHFARVCPSAGSQQTAAQPQGRGGRPPPRAAPHRTRNSARDTMCAGRAWWSAVASSHAQIVARWCAICAPCLAHGVAEDAALGTATCGQAPHAMLAAVAAVRSPSGESPTAMRWLFFL</sequence>
<keyword evidence="1" id="KW-0862">Zinc</keyword>
<evidence type="ECO:0000256" key="3">
    <source>
        <dbReference type="SAM" id="SignalP"/>
    </source>
</evidence>
<accession>A0A2Z7BRI5</accession>
<name>A0A2Z7BRI5_9LAMI</name>
<gene>
    <name evidence="5" type="ORF">F511_20070</name>
</gene>
<evidence type="ECO:0000313" key="5">
    <source>
        <dbReference type="EMBL" id="KZV36994.1"/>
    </source>
</evidence>
<keyword evidence="6" id="KW-1185">Reference proteome</keyword>
<feature type="compositionally biased region" description="Low complexity" evidence="2">
    <location>
        <begin position="67"/>
        <end position="76"/>
    </location>
</feature>
<reference evidence="5 6" key="1">
    <citation type="journal article" date="2015" name="Proc. Natl. Acad. Sci. U.S.A.">
        <title>The resurrection genome of Boea hygrometrica: A blueprint for survival of dehydration.</title>
        <authorList>
            <person name="Xiao L."/>
            <person name="Yang G."/>
            <person name="Zhang L."/>
            <person name="Yang X."/>
            <person name="Zhao S."/>
            <person name="Ji Z."/>
            <person name="Zhou Q."/>
            <person name="Hu M."/>
            <person name="Wang Y."/>
            <person name="Chen M."/>
            <person name="Xu Y."/>
            <person name="Jin H."/>
            <person name="Xiao X."/>
            <person name="Hu G."/>
            <person name="Bao F."/>
            <person name="Hu Y."/>
            <person name="Wan P."/>
            <person name="Li L."/>
            <person name="Deng X."/>
            <person name="Kuang T."/>
            <person name="Xiang C."/>
            <person name="Zhu J.K."/>
            <person name="Oliver M.J."/>
            <person name="He Y."/>
        </authorList>
    </citation>
    <scope>NUCLEOTIDE SEQUENCE [LARGE SCALE GENOMIC DNA]</scope>
    <source>
        <strain evidence="6">cv. XS01</strain>
    </source>
</reference>
<feature type="region of interest" description="Disordered" evidence="2">
    <location>
        <begin position="117"/>
        <end position="143"/>
    </location>
</feature>
<dbReference type="Proteomes" id="UP000250235">
    <property type="component" value="Unassembled WGS sequence"/>
</dbReference>
<evidence type="ECO:0000256" key="2">
    <source>
        <dbReference type="SAM" id="MobiDB-lite"/>
    </source>
</evidence>
<dbReference type="AlphaFoldDB" id="A0A2Z7BRI5"/>
<feature type="domain" description="CCHC-type" evidence="4">
    <location>
        <begin position="100"/>
        <end position="115"/>
    </location>
</feature>
<organism evidence="5 6">
    <name type="scientific">Dorcoceras hygrometricum</name>
    <dbReference type="NCBI Taxonomy" id="472368"/>
    <lineage>
        <taxon>Eukaryota</taxon>
        <taxon>Viridiplantae</taxon>
        <taxon>Streptophyta</taxon>
        <taxon>Embryophyta</taxon>
        <taxon>Tracheophyta</taxon>
        <taxon>Spermatophyta</taxon>
        <taxon>Magnoliopsida</taxon>
        <taxon>eudicotyledons</taxon>
        <taxon>Gunneridae</taxon>
        <taxon>Pentapetalae</taxon>
        <taxon>asterids</taxon>
        <taxon>lamiids</taxon>
        <taxon>Lamiales</taxon>
        <taxon>Gesneriaceae</taxon>
        <taxon>Didymocarpoideae</taxon>
        <taxon>Trichosporeae</taxon>
        <taxon>Loxocarpinae</taxon>
        <taxon>Dorcoceras</taxon>
    </lineage>
</organism>
<dbReference type="InterPro" id="IPR001878">
    <property type="entry name" value="Znf_CCHC"/>
</dbReference>
<keyword evidence="1" id="KW-0479">Metal-binding</keyword>
<proteinExistence type="predicted"/>
<protein>
    <recommendedName>
        <fullName evidence="4">CCHC-type domain-containing protein</fullName>
    </recommendedName>
</protein>
<keyword evidence="3" id="KW-0732">Signal</keyword>
<evidence type="ECO:0000256" key="1">
    <source>
        <dbReference type="PROSITE-ProRule" id="PRU00047"/>
    </source>
</evidence>
<feature type="chain" id="PRO_5016338152" description="CCHC-type domain-containing protein" evidence="3">
    <location>
        <begin position="19"/>
        <end position="224"/>
    </location>
</feature>
<dbReference type="GO" id="GO:0003676">
    <property type="term" value="F:nucleic acid binding"/>
    <property type="evidence" value="ECO:0007669"/>
    <property type="project" value="InterPro"/>
</dbReference>
<evidence type="ECO:0000313" key="6">
    <source>
        <dbReference type="Proteomes" id="UP000250235"/>
    </source>
</evidence>
<evidence type="ECO:0000259" key="4">
    <source>
        <dbReference type="PROSITE" id="PS50158"/>
    </source>
</evidence>
<dbReference type="OrthoDB" id="3863715at2759"/>